<dbReference type="eggNOG" id="COG1073">
    <property type="taxonomic scope" value="Bacteria"/>
</dbReference>
<dbReference type="AlphaFoldDB" id="L7LBY6"/>
<sequence>MRRTPLRTVLGLAATVATLAAVAAPVHADPTPPNLAPLPGEVIDGVDRLVPPAAYPRPTTIPQRAQAPGYPRSTLQLREAVLPDPVGDPMFDRWPARLATRANGDVLAVRDITSTAGFLVTVPIAGAHLVKFRSTDVQGQPIFATATIIEPQAPWHGRGPRPILVNNVPINGLGTECTAGYTLAHGFSDKTNQTDLFPPTTQLALSRGYTVIVPDHEGPRQAYAEPTLAGHVVLDSIRAAAKYAPAKYAQSRVAVTGYSGGAIATNGTAKVLGQYAPDLTDRVVGAALGGVPADFRMLAGAMNANLATGVMLAATLGVARERPELLETMNNLGAQLATSDFRNACGSSYGLAGPFQLPAQLLSKDKDPFNSALAEKIYTATELADHRSATPLYIYHGTHEIWIPAQGARNLYAQQCRLGANATYREVPGEHLSAAVIAYPEATQWLADRLEGRPARSGCPRS</sequence>
<dbReference type="PANTHER" id="PTHR34853">
    <property type="match status" value="1"/>
</dbReference>
<gene>
    <name evidence="2" type="ORF">GOHSU_36_00040</name>
</gene>
<dbReference type="STRING" id="1121927.GOHSU_36_00040"/>
<dbReference type="Proteomes" id="UP000053405">
    <property type="component" value="Unassembled WGS sequence"/>
</dbReference>
<accession>L7LBY6</accession>
<dbReference type="InterPro" id="IPR005152">
    <property type="entry name" value="Lipase_secreted"/>
</dbReference>
<dbReference type="Gene3D" id="3.40.50.1820">
    <property type="entry name" value="alpha/beta hydrolase"/>
    <property type="match status" value="1"/>
</dbReference>
<dbReference type="GO" id="GO:0016042">
    <property type="term" value="P:lipid catabolic process"/>
    <property type="evidence" value="ECO:0007669"/>
    <property type="project" value="InterPro"/>
</dbReference>
<protein>
    <submittedName>
        <fullName evidence="2">Putative lipase</fullName>
    </submittedName>
</protein>
<dbReference type="InterPro" id="IPR029058">
    <property type="entry name" value="AB_hydrolase_fold"/>
</dbReference>
<feature type="signal peptide" evidence="1">
    <location>
        <begin position="1"/>
        <end position="28"/>
    </location>
</feature>
<dbReference type="GO" id="GO:0004806">
    <property type="term" value="F:triacylglycerol lipase activity"/>
    <property type="evidence" value="ECO:0007669"/>
    <property type="project" value="InterPro"/>
</dbReference>
<comment type="caution">
    <text evidence="2">The sequence shown here is derived from an EMBL/GenBank/DDBJ whole genome shotgun (WGS) entry which is preliminary data.</text>
</comment>
<feature type="chain" id="PRO_5003980374" evidence="1">
    <location>
        <begin position="29"/>
        <end position="462"/>
    </location>
</feature>
<evidence type="ECO:0000313" key="3">
    <source>
        <dbReference type="Proteomes" id="UP000053405"/>
    </source>
</evidence>
<keyword evidence="1" id="KW-0732">Signal</keyword>
<dbReference type="PANTHER" id="PTHR34853:SF1">
    <property type="entry name" value="LIPASE 5"/>
    <property type="match status" value="1"/>
</dbReference>
<evidence type="ECO:0000256" key="1">
    <source>
        <dbReference type="SAM" id="SignalP"/>
    </source>
</evidence>
<evidence type="ECO:0000313" key="2">
    <source>
        <dbReference type="EMBL" id="GAC58261.1"/>
    </source>
</evidence>
<dbReference type="Pfam" id="PF03583">
    <property type="entry name" value="LIP"/>
    <property type="match status" value="1"/>
</dbReference>
<dbReference type="RefSeq" id="WP_005942114.1">
    <property type="nucleotide sequence ID" value="NZ_ATVK01000057.1"/>
</dbReference>
<keyword evidence="3" id="KW-1185">Reference proteome</keyword>
<reference evidence="2 3" key="1">
    <citation type="submission" date="2012-12" db="EMBL/GenBank/DDBJ databases">
        <title>Whole genome shotgun sequence of Gordonia hirsuta NBRC 16056.</title>
        <authorList>
            <person name="Isaki-Nakamura S."/>
            <person name="Hosoyama A."/>
            <person name="Tsuchikane K."/>
            <person name="Katsumata H."/>
            <person name="Baba S."/>
            <person name="Yamazaki S."/>
            <person name="Fujita N."/>
        </authorList>
    </citation>
    <scope>NUCLEOTIDE SEQUENCE [LARGE SCALE GENOMIC DNA]</scope>
    <source>
        <strain evidence="2 3">NBRC 16056</strain>
    </source>
</reference>
<proteinExistence type="predicted"/>
<dbReference type="EMBL" id="BANT01000036">
    <property type="protein sequence ID" value="GAC58261.1"/>
    <property type="molecule type" value="Genomic_DNA"/>
</dbReference>
<dbReference type="Gene3D" id="1.10.260.130">
    <property type="match status" value="1"/>
</dbReference>
<dbReference type="SUPFAM" id="SSF53474">
    <property type="entry name" value="alpha/beta-Hydrolases"/>
    <property type="match status" value="1"/>
</dbReference>
<name>L7LBY6_9ACTN</name>
<organism evidence="2 3">
    <name type="scientific">Gordonia hirsuta DSM 44140 = NBRC 16056</name>
    <dbReference type="NCBI Taxonomy" id="1121927"/>
    <lineage>
        <taxon>Bacteria</taxon>
        <taxon>Bacillati</taxon>
        <taxon>Actinomycetota</taxon>
        <taxon>Actinomycetes</taxon>
        <taxon>Mycobacteriales</taxon>
        <taxon>Gordoniaceae</taxon>
        <taxon>Gordonia</taxon>
    </lineage>
</organism>
<dbReference type="OrthoDB" id="4502978at2"/>